<proteinExistence type="predicted"/>
<evidence type="ECO:0000313" key="3">
    <source>
        <dbReference type="Proteomes" id="UP000632659"/>
    </source>
</evidence>
<reference evidence="2" key="1">
    <citation type="submission" date="2020-08" db="EMBL/GenBank/DDBJ databases">
        <title>Genome public.</title>
        <authorList>
            <person name="Liu C."/>
            <person name="Sun Q."/>
        </authorList>
    </citation>
    <scope>NUCLEOTIDE SEQUENCE</scope>
    <source>
        <strain evidence="2">NSJ-15</strain>
    </source>
</reference>
<dbReference type="GO" id="GO:0016791">
    <property type="term" value="F:phosphatase activity"/>
    <property type="evidence" value="ECO:0007669"/>
    <property type="project" value="TreeGrafter"/>
</dbReference>
<dbReference type="CDD" id="cd07067">
    <property type="entry name" value="HP_PGM_like"/>
    <property type="match status" value="1"/>
</dbReference>
<dbReference type="Proteomes" id="UP000632659">
    <property type="component" value="Unassembled WGS sequence"/>
</dbReference>
<organism evidence="2 3">
    <name type="scientific">Massiliimalia timonensis</name>
    <dbReference type="NCBI Taxonomy" id="1987501"/>
    <lineage>
        <taxon>Bacteria</taxon>
        <taxon>Bacillati</taxon>
        <taxon>Bacillota</taxon>
        <taxon>Clostridia</taxon>
        <taxon>Eubacteriales</taxon>
        <taxon>Oscillospiraceae</taxon>
        <taxon>Massiliimalia</taxon>
    </lineage>
</organism>
<dbReference type="Pfam" id="PF00300">
    <property type="entry name" value="His_Phos_1"/>
    <property type="match status" value="1"/>
</dbReference>
<dbReference type="PANTHER" id="PTHR48100:SF59">
    <property type="entry name" value="ADENOSYLCOBALAMIN_ALPHA-RIBAZOLE PHOSPHATASE"/>
    <property type="match status" value="1"/>
</dbReference>
<dbReference type="InterPro" id="IPR050275">
    <property type="entry name" value="PGM_Phosphatase"/>
</dbReference>
<feature type="binding site" evidence="1">
    <location>
        <begin position="10"/>
        <end position="17"/>
    </location>
    <ligand>
        <name>substrate</name>
    </ligand>
</feature>
<accession>A0A8J6TYE6</accession>
<gene>
    <name evidence="2" type="ORF">H8702_01175</name>
</gene>
<evidence type="ECO:0000256" key="1">
    <source>
        <dbReference type="PIRSR" id="PIRSR613078-2"/>
    </source>
</evidence>
<dbReference type="InterPro" id="IPR013078">
    <property type="entry name" value="His_Pase_superF_clade-1"/>
</dbReference>
<dbReference type="InterPro" id="IPR029033">
    <property type="entry name" value="His_PPase_superfam"/>
</dbReference>
<dbReference type="AlphaFoldDB" id="A0A8J6TYE6"/>
<dbReference type="GO" id="GO:0005737">
    <property type="term" value="C:cytoplasm"/>
    <property type="evidence" value="ECO:0007669"/>
    <property type="project" value="TreeGrafter"/>
</dbReference>
<dbReference type="SMART" id="SM00855">
    <property type="entry name" value="PGAM"/>
    <property type="match status" value="1"/>
</dbReference>
<dbReference type="Gene3D" id="3.40.50.1240">
    <property type="entry name" value="Phosphoglycerate mutase-like"/>
    <property type="match status" value="1"/>
</dbReference>
<evidence type="ECO:0000313" key="2">
    <source>
        <dbReference type="EMBL" id="MBC8609732.1"/>
    </source>
</evidence>
<dbReference type="RefSeq" id="WP_093988164.1">
    <property type="nucleotide sequence ID" value="NZ_FYDD01000003.1"/>
</dbReference>
<dbReference type="PANTHER" id="PTHR48100">
    <property type="entry name" value="BROAD-SPECIFICITY PHOSPHATASE YOR283W-RELATED"/>
    <property type="match status" value="1"/>
</dbReference>
<dbReference type="OrthoDB" id="9783269at2"/>
<protein>
    <submittedName>
        <fullName evidence="2">Histidine phosphatase family protein</fullName>
    </submittedName>
</protein>
<comment type="caution">
    <text evidence="2">The sequence shown here is derived from an EMBL/GenBank/DDBJ whole genome shotgun (WGS) entry which is preliminary data.</text>
</comment>
<feature type="binding site" evidence="1">
    <location>
        <position position="60"/>
    </location>
    <ligand>
        <name>substrate</name>
    </ligand>
</feature>
<name>A0A8J6TYE6_9FIRM</name>
<keyword evidence="3" id="KW-1185">Reference proteome</keyword>
<dbReference type="EMBL" id="JACRTL010000001">
    <property type="protein sequence ID" value="MBC8609732.1"/>
    <property type="molecule type" value="Genomic_DNA"/>
</dbReference>
<dbReference type="SUPFAM" id="SSF53254">
    <property type="entry name" value="Phosphoglycerate mutase-like"/>
    <property type="match status" value="1"/>
</dbReference>
<sequence>MRTYRIYLLRHGLTDANVQGRYVGVTDIPLCEEGKQNLKNMAEQYEYPNVGAVYTSPLTRCVQTAELLYPGIEPQVVEQLKEYNFGIYENKTVEELKDDPNFLAWLSTNMAQAPEGGENMMEFGTRIKAGFHEIVLEMMRRKISDAAVVTHGGVMMSLLSMCGIPTRTAAQWAVDNGKGYSVLVNASLWGDSQVFEICDKLPYGTGEVSDPKLYHFIDVPEK</sequence>